<evidence type="ECO:0000256" key="4">
    <source>
        <dbReference type="ARBA" id="ARBA00023136"/>
    </source>
</evidence>
<feature type="transmembrane region" description="Helical" evidence="5">
    <location>
        <begin position="47"/>
        <end position="66"/>
    </location>
</feature>
<keyword evidence="2 5" id="KW-0812">Transmembrane</keyword>
<evidence type="ECO:0000259" key="6">
    <source>
        <dbReference type="Pfam" id="PF00520"/>
    </source>
</evidence>
<evidence type="ECO:0000313" key="8">
    <source>
        <dbReference type="Proteomes" id="UP001597344"/>
    </source>
</evidence>
<feature type="transmembrane region" description="Helical" evidence="5">
    <location>
        <begin position="222"/>
        <end position="243"/>
    </location>
</feature>
<evidence type="ECO:0000256" key="2">
    <source>
        <dbReference type="ARBA" id="ARBA00022692"/>
    </source>
</evidence>
<sequence>MVALCKKIAQSKWFQNFIISVIILAGIMVGIQTYGEKVDQWTPIIDVIDWIILIIFTVEVFIKITAEGNQPQNYFKDTWNLFDFFIVVACFAGPFLGDNAEFLPVLRLIRILRVFKLVTALPELQLIVGALLRSIPSMAYISLLLGLLFYIYGAMAVFLFGPNDPIHFENLQTAILSLFRVITLEDWTDIMYINMYGCDNYGYGGNEALCTNSYASPVLASFFFVSFVLIGTMIVLNLFIGVIMNGMDEMKAETEVKARVQRKKKESGTDLKNEIHLLVDKVDALKQELSLLTHLYEEEKNIKPLLKDLNTQVNGSAKKVFNKQAR</sequence>
<gene>
    <name evidence="7" type="ORF">ACFSJT_01155</name>
</gene>
<dbReference type="InterPro" id="IPR005821">
    <property type="entry name" value="Ion_trans_dom"/>
</dbReference>
<proteinExistence type="predicted"/>
<comment type="subcellular location">
    <subcellularLocation>
        <location evidence="1">Membrane</location>
        <topology evidence="1">Multi-pass membrane protein</topology>
    </subcellularLocation>
</comment>
<dbReference type="InterPro" id="IPR043203">
    <property type="entry name" value="VGCC_Ca_Na"/>
</dbReference>
<feature type="transmembrane region" description="Helical" evidence="5">
    <location>
        <begin position="108"/>
        <end position="132"/>
    </location>
</feature>
<feature type="transmembrane region" description="Helical" evidence="5">
    <location>
        <begin position="139"/>
        <end position="161"/>
    </location>
</feature>
<name>A0ABW5AQX8_9FLAO</name>
<dbReference type="EMBL" id="JBHUHY010000002">
    <property type="protein sequence ID" value="MFD2185384.1"/>
    <property type="molecule type" value="Genomic_DNA"/>
</dbReference>
<dbReference type="Pfam" id="PF00520">
    <property type="entry name" value="Ion_trans"/>
    <property type="match status" value="1"/>
</dbReference>
<dbReference type="Proteomes" id="UP001597344">
    <property type="component" value="Unassembled WGS sequence"/>
</dbReference>
<protein>
    <submittedName>
        <fullName evidence="7">Ion transporter</fullName>
    </submittedName>
</protein>
<dbReference type="PANTHER" id="PTHR10037:SF62">
    <property type="entry name" value="SODIUM CHANNEL PROTEIN 60E"/>
    <property type="match status" value="1"/>
</dbReference>
<comment type="caution">
    <text evidence="7">The sequence shown here is derived from an EMBL/GenBank/DDBJ whole genome shotgun (WGS) entry which is preliminary data.</text>
</comment>
<dbReference type="SUPFAM" id="SSF81324">
    <property type="entry name" value="Voltage-gated potassium channels"/>
    <property type="match status" value="1"/>
</dbReference>
<reference evidence="8" key="1">
    <citation type="journal article" date="2019" name="Int. J. Syst. Evol. Microbiol.">
        <title>The Global Catalogue of Microorganisms (GCM) 10K type strain sequencing project: providing services to taxonomists for standard genome sequencing and annotation.</title>
        <authorList>
            <consortium name="The Broad Institute Genomics Platform"/>
            <consortium name="The Broad Institute Genome Sequencing Center for Infectious Disease"/>
            <person name="Wu L."/>
            <person name="Ma J."/>
        </authorList>
    </citation>
    <scope>NUCLEOTIDE SEQUENCE [LARGE SCALE GENOMIC DNA]</scope>
    <source>
        <strain evidence="8">DT92</strain>
    </source>
</reference>
<evidence type="ECO:0000256" key="1">
    <source>
        <dbReference type="ARBA" id="ARBA00004141"/>
    </source>
</evidence>
<evidence type="ECO:0000256" key="5">
    <source>
        <dbReference type="SAM" id="Phobius"/>
    </source>
</evidence>
<keyword evidence="4 5" id="KW-0472">Membrane</keyword>
<dbReference type="InterPro" id="IPR027359">
    <property type="entry name" value="Volt_channel_dom_sf"/>
</dbReference>
<dbReference type="RefSeq" id="WP_378318347.1">
    <property type="nucleotide sequence ID" value="NZ_JBHUHY010000002.1"/>
</dbReference>
<evidence type="ECO:0000256" key="3">
    <source>
        <dbReference type="ARBA" id="ARBA00022989"/>
    </source>
</evidence>
<dbReference type="PANTHER" id="PTHR10037">
    <property type="entry name" value="VOLTAGE-GATED CATION CHANNEL CALCIUM AND SODIUM"/>
    <property type="match status" value="1"/>
</dbReference>
<accession>A0ABW5AQX8</accession>
<dbReference type="Gene3D" id="1.10.287.70">
    <property type="match status" value="1"/>
</dbReference>
<evidence type="ECO:0000313" key="7">
    <source>
        <dbReference type="EMBL" id="MFD2185384.1"/>
    </source>
</evidence>
<feature type="domain" description="Ion transport" evidence="6">
    <location>
        <begin position="11"/>
        <end position="254"/>
    </location>
</feature>
<keyword evidence="8" id="KW-1185">Reference proteome</keyword>
<feature type="transmembrane region" description="Helical" evidence="5">
    <location>
        <begin position="78"/>
        <end position="96"/>
    </location>
</feature>
<feature type="transmembrane region" description="Helical" evidence="5">
    <location>
        <begin position="16"/>
        <end position="35"/>
    </location>
</feature>
<keyword evidence="3 5" id="KW-1133">Transmembrane helix</keyword>
<organism evidence="7 8">
    <name type="scientific">Aquimarina celericrescens</name>
    <dbReference type="NCBI Taxonomy" id="1964542"/>
    <lineage>
        <taxon>Bacteria</taxon>
        <taxon>Pseudomonadati</taxon>
        <taxon>Bacteroidota</taxon>
        <taxon>Flavobacteriia</taxon>
        <taxon>Flavobacteriales</taxon>
        <taxon>Flavobacteriaceae</taxon>
        <taxon>Aquimarina</taxon>
    </lineage>
</organism>
<dbReference type="Gene3D" id="1.20.120.350">
    <property type="entry name" value="Voltage-gated potassium channels. Chain C"/>
    <property type="match status" value="1"/>
</dbReference>
<dbReference type="PRINTS" id="PR00169">
    <property type="entry name" value="KCHANNEL"/>
</dbReference>